<proteinExistence type="predicted"/>
<name>A0A081G025_9GAMM</name>
<protein>
    <submittedName>
        <fullName evidence="1">Uncharacterized protein</fullName>
    </submittedName>
</protein>
<evidence type="ECO:0000313" key="1">
    <source>
        <dbReference type="EMBL" id="KEA64130.1"/>
    </source>
</evidence>
<keyword evidence="2" id="KW-1185">Reference proteome</keyword>
<dbReference type="Proteomes" id="UP000028252">
    <property type="component" value="Unassembled WGS sequence"/>
</dbReference>
<organism evidence="1 2">
    <name type="scientific">Marinobacterium lacunae</name>
    <dbReference type="NCBI Taxonomy" id="1232683"/>
    <lineage>
        <taxon>Bacteria</taxon>
        <taxon>Pseudomonadati</taxon>
        <taxon>Pseudomonadota</taxon>
        <taxon>Gammaproteobacteria</taxon>
        <taxon>Oceanospirillales</taxon>
        <taxon>Oceanospirillaceae</taxon>
        <taxon>Marinobacterium</taxon>
    </lineage>
</organism>
<dbReference type="PATRIC" id="fig|1232683.4.peg.1840"/>
<sequence length="62" mass="6414">MTLADRGRLVASVLQYLNKCIGPAGKCASVIPKAMRTGIASCQNTGAVGHTNRGSGVKLIEQ</sequence>
<gene>
    <name evidence="1" type="ORF">ADIMK_1865</name>
</gene>
<comment type="caution">
    <text evidence="1">The sequence shown here is derived from an EMBL/GenBank/DDBJ whole genome shotgun (WGS) entry which is preliminary data.</text>
</comment>
<dbReference type="AlphaFoldDB" id="A0A081G025"/>
<accession>A0A081G025</accession>
<dbReference type="EMBL" id="JMQN01000021">
    <property type="protein sequence ID" value="KEA64130.1"/>
    <property type="molecule type" value="Genomic_DNA"/>
</dbReference>
<reference evidence="1 2" key="1">
    <citation type="submission" date="2014-04" db="EMBL/GenBank/DDBJ databases">
        <title>Marinobacterium kochiensis sp. nov., isolated from sediment sample collected from Kochi backwaters in Kerala, India.</title>
        <authorList>
            <person name="Singh A."/>
            <person name="Pinnaka A.K."/>
        </authorList>
    </citation>
    <scope>NUCLEOTIDE SEQUENCE [LARGE SCALE GENOMIC DNA]</scope>
    <source>
        <strain evidence="1 2">AK27</strain>
    </source>
</reference>
<evidence type="ECO:0000313" key="2">
    <source>
        <dbReference type="Proteomes" id="UP000028252"/>
    </source>
</evidence>